<sequence length="128" mass="13595">MWGSAAASDRLGSRSNGIRMPVIPACVKNSAHRDHNHAAPTPTEIRVSIVAARCRRLVHAARWKGNAPQTTTGDASVSDSHCQLSNWRAGIIDINSTGSVKTADTVSRCRQMSASWSLADCPVSSIAS</sequence>
<evidence type="ECO:0000313" key="2">
    <source>
        <dbReference type="Proteomes" id="UP000030011"/>
    </source>
</evidence>
<dbReference type="Proteomes" id="UP000030011">
    <property type="component" value="Unassembled WGS sequence"/>
</dbReference>
<keyword evidence="2" id="KW-1185">Reference proteome</keyword>
<proteinExistence type="predicted"/>
<name>A0A0A0JNH3_9MICO</name>
<protein>
    <submittedName>
        <fullName evidence="1">Uncharacterized protein</fullName>
    </submittedName>
</protein>
<dbReference type="EMBL" id="AVPK01000005">
    <property type="protein sequence ID" value="KGN37582.1"/>
    <property type="molecule type" value="Genomic_DNA"/>
</dbReference>
<evidence type="ECO:0000313" key="1">
    <source>
        <dbReference type="EMBL" id="KGN37582.1"/>
    </source>
</evidence>
<dbReference type="STRING" id="1385521.N803_13915"/>
<reference evidence="1 2" key="1">
    <citation type="submission" date="2013-08" db="EMBL/GenBank/DDBJ databases">
        <title>The genome sequence of Knoellia subterranea.</title>
        <authorList>
            <person name="Zhu W."/>
            <person name="Wang G."/>
        </authorList>
    </citation>
    <scope>NUCLEOTIDE SEQUENCE [LARGE SCALE GENOMIC DNA]</scope>
    <source>
        <strain evidence="1 2">KCTC 19937</strain>
    </source>
</reference>
<gene>
    <name evidence="1" type="ORF">N803_13915</name>
</gene>
<accession>A0A0A0JNH3</accession>
<dbReference type="AlphaFoldDB" id="A0A0A0JNH3"/>
<comment type="caution">
    <text evidence="1">The sequence shown here is derived from an EMBL/GenBank/DDBJ whole genome shotgun (WGS) entry which is preliminary data.</text>
</comment>
<organism evidence="1 2">
    <name type="scientific">Knoellia subterranea KCTC 19937</name>
    <dbReference type="NCBI Taxonomy" id="1385521"/>
    <lineage>
        <taxon>Bacteria</taxon>
        <taxon>Bacillati</taxon>
        <taxon>Actinomycetota</taxon>
        <taxon>Actinomycetes</taxon>
        <taxon>Micrococcales</taxon>
        <taxon>Intrasporangiaceae</taxon>
        <taxon>Knoellia</taxon>
    </lineage>
</organism>